<evidence type="ECO:0000313" key="1">
    <source>
        <dbReference type="EMBL" id="OSJ29783.1"/>
    </source>
</evidence>
<dbReference type="Proteomes" id="UP000193335">
    <property type="component" value="Unassembled WGS sequence"/>
</dbReference>
<evidence type="ECO:0000313" key="2">
    <source>
        <dbReference type="Proteomes" id="UP000193335"/>
    </source>
</evidence>
<proteinExistence type="predicted"/>
<gene>
    <name evidence="1" type="ORF">BSZ19_26825</name>
</gene>
<protein>
    <submittedName>
        <fullName evidence="1">Uncharacterized protein</fullName>
    </submittedName>
</protein>
<dbReference type="AlphaFoldDB" id="A0A1Y2JL28"/>
<accession>A0A1Y2JL28</accession>
<reference evidence="1 2" key="1">
    <citation type="submission" date="2017-03" db="EMBL/GenBank/DDBJ databases">
        <title>Whole genome sequences of fourteen strains of Bradyrhizobium canariense and one strain of Bradyrhizobium japonicum isolated from Lupinus (Papilionoideae: Genisteae) species in Algeria.</title>
        <authorList>
            <person name="Crovadore J."/>
            <person name="Chekireb D."/>
            <person name="Brachmann A."/>
            <person name="Chablais R."/>
            <person name="Cochard B."/>
            <person name="Lefort F."/>
        </authorList>
    </citation>
    <scope>NUCLEOTIDE SEQUENCE [LARGE SCALE GENOMIC DNA]</scope>
    <source>
        <strain evidence="1 2">UBMA197</strain>
    </source>
</reference>
<sequence length="68" mass="7844">MAHCLIVRVHGRQLDQLRDEASRIARGHKVDWWIERGRKGTQICFEDAQAKKAFASICENFAIQYAEA</sequence>
<comment type="caution">
    <text evidence="1">The sequence shown here is derived from an EMBL/GenBank/DDBJ whole genome shotgun (WGS) entry which is preliminary data.</text>
</comment>
<dbReference type="EMBL" id="NAFL01000264">
    <property type="protein sequence ID" value="OSJ29783.1"/>
    <property type="molecule type" value="Genomic_DNA"/>
</dbReference>
<organism evidence="1 2">
    <name type="scientific">Bradyrhizobium japonicum</name>
    <dbReference type="NCBI Taxonomy" id="375"/>
    <lineage>
        <taxon>Bacteria</taxon>
        <taxon>Pseudomonadati</taxon>
        <taxon>Pseudomonadota</taxon>
        <taxon>Alphaproteobacteria</taxon>
        <taxon>Hyphomicrobiales</taxon>
        <taxon>Nitrobacteraceae</taxon>
        <taxon>Bradyrhizobium</taxon>
    </lineage>
</organism>
<name>A0A1Y2JL28_BRAJP</name>